<feature type="domain" description="F-box" evidence="2">
    <location>
        <begin position="43"/>
        <end position="94"/>
    </location>
</feature>
<name>A0AA37L485_9PEZI</name>
<dbReference type="EMBL" id="BQXU01000003">
    <property type="protein sequence ID" value="GKT41696.1"/>
    <property type="molecule type" value="Genomic_DNA"/>
</dbReference>
<organism evidence="3 4">
    <name type="scientific">Colletotrichum spaethianum</name>
    <dbReference type="NCBI Taxonomy" id="700344"/>
    <lineage>
        <taxon>Eukaryota</taxon>
        <taxon>Fungi</taxon>
        <taxon>Dikarya</taxon>
        <taxon>Ascomycota</taxon>
        <taxon>Pezizomycotina</taxon>
        <taxon>Sordariomycetes</taxon>
        <taxon>Hypocreomycetidae</taxon>
        <taxon>Glomerellales</taxon>
        <taxon>Glomerellaceae</taxon>
        <taxon>Colletotrichum</taxon>
        <taxon>Colletotrichum spaethianum species complex</taxon>
    </lineage>
</organism>
<gene>
    <name evidence="3" type="ORF">ColSpa_01877</name>
</gene>
<feature type="compositionally biased region" description="Polar residues" evidence="1">
    <location>
        <begin position="27"/>
        <end position="37"/>
    </location>
</feature>
<dbReference type="InterPro" id="IPR036047">
    <property type="entry name" value="F-box-like_dom_sf"/>
</dbReference>
<dbReference type="Proteomes" id="UP001055115">
    <property type="component" value="Unassembled WGS sequence"/>
</dbReference>
<dbReference type="GeneID" id="73322679"/>
<evidence type="ECO:0000256" key="1">
    <source>
        <dbReference type="SAM" id="MobiDB-lite"/>
    </source>
</evidence>
<dbReference type="Pfam" id="PF12937">
    <property type="entry name" value="F-box-like"/>
    <property type="match status" value="1"/>
</dbReference>
<dbReference type="PROSITE" id="PS50181">
    <property type="entry name" value="FBOX"/>
    <property type="match status" value="1"/>
</dbReference>
<accession>A0AA37L485</accession>
<dbReference type="RefSeq" id="XP_049124046.1">
    <property type="nucleotide sequence ID" value="XM_049268089.1"/>
</dbReference>
<evidence type="ECO:0000259" key="2">
    <source>
        <dbReference type="PROSITE" id="PS50181"/>
    </source>
</evidence>
<dbReference type="AlphaFoldDB" id="A0AA37L485"/>
<dbReference type="InterPro" id="IPR039719">
    <property type="entry name" value="FBXO28"/>
</dbReference>
<dbReference type="Gene3D" id="1.20.1280.50">
    <property type="match status" value="1"/>
</dbReference>
<sequence length="673" mass="75228">MDIVRDSPLLYLPRKPGQKQNHRVSVRESTLQNSPTMVSPAPTKKLDDLPDEILLRILSSWCPSVLEPYDFPGLQLVCRKLQKISLDNNHWRSRTFDESPFLESIQRRRRLTRIIDEDVIDEPLLSAAVQLSQEHGDAEPSPHFYDEDETREQSELQRYKDMANWDPSFPTEPVFWYNEYIQRYAPVTTSWLQQPKIRDGNEEDTLDVRGMALYSPNRESNELLAVSPLDDGSVCLWDVKGTRGRKGAMVATSPAGILYLDGPQTMGRSRKIDSGVSECISVDSFADKAFVAVQGHLLEVDLNHLQVVSEQSFEWSITALSSAAPGLPLTVGTSLGIHLYDYRARVRSPSEIVDRIDVLAMDTGSGLSALRSRNIFDDPLPPYAPLSQPTPLSILHLPKPCDEYSFSDDIYVAGRFSNILHYDRRTFPSIIGSIHSGARLASLAALPYPFSTLDSETRRRSDLSAEQVMASKMREGGRTLIAGGEYNTKGSLELYGLCPRPGDSSADLMQNSTMKNRQTSSQSKILSVANQGTRIVFSDGSGLLKWFERDGFTEVRRHKIGHSEVSERPSLFASMPGSDDLARKILSTQTRNGLDNVNDDDILFWTGEKLGLVSFSGKPGFTADDFEEPAPKSEEDAKVEEAEKEYGERMRLALERQANDVRFVRGLGLGLMG</sequence>
<proteinExistence type="predicted"/>
<evidence type="ECO:0000313" key="3">
    <source>
        <dbReference type="EMBL" id="GKT41696.1"/>
    </source>
</evidence>
<evidence type="ECO:0000313" key="4">
    <source>
        <dbReference type="Proteomes" id="UP001055115"/>
    </source>
</evidence>
<dbReference type="PANTHER" id="PTHR13252">
    <property type="entry name" value="F-BOX ONLY PROTEIN 28"/>
    <property type="match status" value="1"/>
</dbReference>
<dbReference type="GO" id="GO:0000209">
    <property type="term" value="P:protein polyubiquitination"/>
    <property type="evidence" value="ECO:0007669"/>
    <property type="project" value="TreeGrafter"/>
</dbReference>
<protein>
    <recommendedName>
        <fullName evidence="2">F-box domain-containing protein</fullName>
    </recommendedName>
</protein>
<dbReference type="InterPro" id="IPR001810">
    <property type="entry name" value="F-box_dom"/>
</dbReference>
<dbReference type="PANTHER" id="PTHR13252:SF9">
    <property type="entry name" value="F-BOX ONLY PROTEIN 28"/>
    <property type="match status" value="1"/>
</dbReference>
<keyword evidence="4" id="KW-1185">Reference proteome</keyword>
<reference evidence="3 4" key="1">
    <citation type="submission" date="2022-03" db="EMBL/GenBank/DDBJ databases">
        <title>Genome data of Colletotrichum spp.</title>
        <authorList>
            <person name="Utami Y.D."/>
            <person name="Hiruma K."/>
        </authorList>
    </citation>
    <scope>NUCLEOTIDE SEQUENCE [LARGE SCALE GENOMIC DNA]</scope>
    <source>
        <strain evidence="3 4">MAFF 239500</strain>
    </source>
</reference>
<comment type="caution">
    <text evidence="3">The sequence shown here is derived from an EMBL/GenBank/DDBJ whole genome shotgun (WGS) entry which is preliminary data.</text>
</comment>
<feature type="region of interest" description="Disordered" evidence="1">
    <location>
        <begin position="14"/>
        <end position="44"/>
    </location>
</feature>
<dbReference type="SUPFAM" id="SSF81383">
    <property type="entry name" value="F-box domain"/>
    <property type="match status" value="1"/>
</dbReference>